<name>A0A0E1W527_BURPE</name>
<protein>
    <submittedName>
        <fullName evidence="1">Uncharacterized protein</fullName>
    </submittedName>
</protein>
<proteinExistence type="predicted"/>
<dbReference type="GeneID" id="93063534"/>
<dbReference type="Proteomes" id="UP000001812">
    <property type="component" value="Chromosome II"/>
</dbReference>
<reference evidence="1" key="1">
    <citation type="submission" date="2009-05" db="EMBL/GenBank/DDBJ databases">
        <authorList>
            <person name="Harkins D.M."/>
            <person name="DeShazer D."/>
            <person name="Woods D.E."/>
            <person name="Brinkac L.M."/>
            <person name="Brown K.A."/>
            <person name="Hung G.C."/>
            <person name="Tuanyok A."/>
            <person name="Zhang B."/>
            <person name="Nierman W.C."/>
        </authorList>
    </citation>
    <scope>NUCLEOTIDE SEQUENCE [LARGE SCALE GENOMIC DNA]</scope>
    <source>
        <strain evidence="1">1710a</strain>
    </source>
</reference>
<organism evidence="1">
    <name type="scientific">Burkholderia pseudomallei 1710a</name>
    <dbReference type="NCBI Taxonomy" id="320371"/>
    <lineage>
        <taxon>Bacteria</taxon>
        <taxon>Pseudomonadati</taxon>
        <taxon>Pseudomonadota</taxon>
        <taxon>Betaproteobacteria</taxon>
        <taxon>Burkholderiales</taxon>
        <taxon>Burkholderiaceae</taxon>
        <taxon>Burkholderia</taxon>
        <taxon>pseudomallei group</taxon>
    </lineage>
</organism>
<gene>
    <name evidence="1" type="ORF">BURPS1710A_A1093</name>
</gene>
<dbReference type="AlphaFoldDB" id="A0A0E1W527"/>
<dbReference type="RefSeq" id="WP_004188047.1">
    <property type="nucleotide sequence ID" value="NZ_CM000833.1"/>
</dbReference>
<sequence>MTSMTYRGYAVQSFAHRLPDGYFSANLQLENARLGDDDGRYSFYALDYFHSEDEAVCYSACWARNWIDTRG</sequence>
<dbReference type="HOGENOM" id="CLU_149848_1_0_4"/>
<dbReference type="EMBL" id="CM000833">
    <property type="protein sequence ID" value="EET04782.1"/>
    <property type="molecule type" value="Genomic_DNA"/>
</dbReference>
<accession>A0A0E1W527</accession>
<evidence type="ECO:0000313" key="1">
    <source>
        <dbReference type="EMBL" id="EET04782.1"/>
    </source>
</evidence>